<dbReference type="SUPFAM" id="SSF53098">
    <property type="entry name" value="Ribonuclease H-like"/>
    <property type="match status" value="1"/>
</dbReference>
<accession>A0A1V6LYL2</accession>
<dbReference type="Gene3D" id="3.30.420.10">
    <property type="entry name" value="Ribonuclease H-like superfamily/Ribonuclease H"/>
    <property type="match status" value="1"/>
</dbReference>
<dbReference type="Pfam" id="PF00665">
    <property type="entry name" value="rve"/>
    <property type="match status" value="1"/>
</dbReference>
<dbReference type="GO" id="GO:0003676">
    <property type="term" value="F:nucleic acid binding"/>
    <property type="evidence" value="ECO:0007669"/>
    <property type="project" value="InterPro"/>
</dbReference>
<dbReference type="GO" id="GO:0015074">
    <property type="term" value="P:DNA integration"/>
    <property type="evidence" value="ECO:0007669"/>
    <property type="project" value="InterPro"/>
</dbReference>
<comment type="caution">
    <text evidence="2">The sequence shown here is derived from an EMBL/GenBank/DDBJ whole genome shotgun (WGS) entry which is preliminary data.</text>
</comment>
<dbReference type="InterPro" id="IPR001584">
    <property type="entry name" value="Integrase_cat-core"/>
</dbReference>
<dbReference type="PROSITE" id="PS50994">
    <property type="entry name" value="INTEGRASE"/>
    <property type="match status" value="1"/>
</dbReference>
<dbReference type="InterPro" id="IPR036397">
    <property type="entry name" value="RNaseH_sf"/>
</dbReference>
<feature type="domain" description="Integrase catalytic" evidence="1">
    <location>
        <begin position="110"/>
        <end position="269"/>
    </location>
</feature>
<keyword evidence="3" id="KW-1185">Reference proteome</keyword>
<dbReference type="Pfam" id="PF13276">
    <property type="entry name" value="HTH_21"/>
    <property type="match status" value="1"/>
</dbReference>
<organism evidence="2 3">
    <name type="scientific">Candidatus Brocadia sapporoensis</name>
    <dbReference type="NCBI Taxonomy" id="392547"/>
    <lineage>
        <taxon>Bacteria</taxon>
        <taxon>Pseudomonadati</taxon>
        <taxon>Planctomycetota</taxon>
        <taxon>Candidatus Brocadiia</taxon>
        <taxon>Candidatus Brocadiales</taxon>
        <taxon>Candidatus Brocadiaceae</taxon>
        <taxon>Candidatus Brocadia</taxon>
    </lineage>
</organism>
<dbReference type="InterPro" id="IPR012337">
    <property type="entry name" value="RNaseH-like_sf"/>
</dbReference>
<sequence length="273" mass="32775">MIESDNREISVRRQCELIGLNRSNVYYEPVVVTEETVQLMNRVDEIFTEYPFYGSRRIQEALEREGIWVGRERVQRCMREMGLRAIYPKRSLSKRHPGHKIYPYLLRDKEISRPNEVWATDITYLRLKRGFVYLTAILDWYSRYVLSWRISNTMEVTFCVEALEEALEKGRSEMFNSDQGSQFTSDEFTGVLLRKGIAISMDGRGRAFDNIFTERLWRSVKYEDIYIKEYDACRHVREGLEKYFEFYNNRRYHQALEYRTPYEVHFGVSCEDK</sequence>
<dbReference type="InterPro" id="IPR050900">
    <property type="entry name" value="Transposase_IS3/IS150/IS904"/>
</dbReference>
<protein>
    <submittedName>
        <fullName evidence="2">Transposase</fullName>
    </submittedName>
</protein>
<dbReference type="InterPro" id="IPR025948">
    <property type="entry name" value="HTH-like_dom"/>
</dbReference>
<proteinExistence type="predicted"/>
<name>A0A1V6LYL2_9BACT</name>
<evidence type="ECO:0000259" key="1">
    <source>
        <dbReference type="PROSITE" id="PS50994"/>
    </source>
</evidence>
<dbReference type="AlphaFoldDB" id="A0A1V6LYL2"/>
<evidence type="ECO:0000313" key="3">
    <source>
        <dbReference type="Proteomes" id="UP000242219"/>
    </source>
</evidence>
<evidence type="ECO:0000313" key="2">
    <source>
        <dbReference type="EMBL" id="OQD45254.1"/>
    </source>
</evidence>
<reference evidence="2 3" key="1">
    <citation type="journal article" date="2016" name="Genome Announc.">
        <title>Draft Genome Sequence of the Anaerobic Ammonium-Oxidizing Bacterium 'Candidatus Brocadia sp. 40'.</title>
        <authorList>
            <person name="Ali M."/>
            <person name="Haroon M.F."/>
            <person name="Narita Y."/>
            <person name="Zhang L."/>
            <person name="Rangel Shaw D."/>
            <person name="Okabe S."/>
            <person name="Saikaly P.E."/>
        </authorList>
    </citation>
    <scope>NUCLEOTIDE SEQUENCE [LARGE SCALE GENOMIC DNA]</scope>
    <source>
        <strain evidence="2 3">40</strain>
    </source>
</reference>
<dbReference type="Proteomes" id="UP000242219">
    <property type="component" value="Unassembled WGS sequence"/>
</dbReference>
<gene>
    <name evidence="2" type="ORF">BIY37_09485</name>
</gene>
<dbReference type="InterPro" id="IPR048020">
    <property type="entry name" value="Transpos_IS3"/>
</dbReference>
<dbReference type="PANTHER" id="PTHR46889:SF4">
    <property type="entry name" value="TRANSPOSASE INSO FOR INSERTION SEQUENCE ELEMENT IS911B-RELATED"/>
    <property type="match status" value="1"/>
</dbReference>
<dbReference type="EMBL" id="MJUW02000100">
    <property type="protein sequence ID" value="OQD45254.1"/>
    <property type="molecule type" value="Genomic_DNA"/>
</dbReference>
<dbReference type="NCBIfam" id="NF033516">
    <property type="entry name" value="transpos_IS3"/>
    <property type="match status" value="1"/>
</dbReference>
<dbReference type="PANTHER" id="PTHR46889">
    <property type="entry name" value="TRANSPOSASE INSF FOR INSERTION SEQUENCE IS3B-RELATED"/>
    <property type="match status" value="1"/>
</dbReference>